<keyword evidence="11" id="KW-1185">Reference proteome</keyword>
<keyword evidence="3" id="KW-0378">Hydrolase</keyword>
<feature type="transmembrane region" description="Helical" evidence="6">
    <location>
        <begin position="320"/>
        <end position="339"/>
    </location>
</feature>
<evidence type="ECO:0000313" key="10">
    <source>
        <dbReference type="EMBL" id="MFD2730259.1"/>
    </source>
</evidence>
<dbReference type="InterPro" id="IPR003439">
    <property type="entry name" value="ABC_transporter-like_ATP-bd"/>
</dbReference>
<dbReference type="PANTHER" id="PTHR43394">
    <property type="entry name" value="ATP-DEPENDENT PERMEASE MDL1, MITOCHONDRIAL"/>
    <property type="match status" value="1"/>
</dbReference>
<dbReference type="GO" id="GO:0005524">
    <property type="term" value="F:ATP binding"/>
    <property type="evidence" value="ECO:0007669"/>
    <property type="project" value="UniProtKB-KW"/>
</dbReference>
<dbReference type="SUPFAM" id="SSF52540">
    <property type="entry name" value="P-loop containing nucleoside triphosphate hydrolases"/>
    <property type="match status" value="1"/>
</dbReference>
<accession>A0ABW5TN76</accession>
<reference evidence="11" key="1">
    <citation type="journal article" date="2019" name="Int. J. Syst. Evol. Microbiol.">
        <title>The Global Catalogue of Microorganisms (GCM) 10K type strain sequencing project: providing services to taxonomists for standard genome sequencing and annotation.</title>
        <authorList>
            <consortium name="The Broad Institute Genomics Platform"/>
            <consortium name="The Broad Institute Genome Sequencing Center for Infectious Disease"/>
            <person name="Wu L."/>
            <person name="Ma J."/>
        </authorList>
    </citation>
    <scope>NUCLEOTIDE SEQUENCE [LARGE SCALE GENOMIC DNA]</scope>
    <source>
        <strain evidence="11">KCTC 42456</strain>
    </source>
</reference>
<feature type="domain" description="ABC transporter" evidence="7">
    <location>
        <begin position="495"/>
        <end position="703"/>
    </location>
</feature>
<dbReference type="InterPro" id="IPR011527">
    <property type="entry name" value="ABC1_TM_dom"/>
</dbReference>
<comment type="caution">
    <text evidence="10">The sequence shown here is derived from an EMBL/GenBank/DDBJ whole genome shotgun (WGS) entry which is preliminary data.</text>
</comment>
<feature type="transmembrane region" description="Helical" evidence="6">
    <location>
        <begin position="188"/>
        <end position="210"/>
    </location>
</feature>
<dbReference type="SUPFAM" id="SSF90123">
    <property type="entry name" value="ABC transporter transmembrane region"/>
    <property type="match status" value="1"/>
</dbReference>
<evidence type="ECO:0000259" key="9">
    <source>
        <dbReference type="PROSITE" id="PS50990"/>
    </source>
</evidence>
<organism evidence="10 11">
    <name type="scientific">Pedobacter alpinus</name>
    <dbReference type="NCBI Taxonomy" id="1590643"/>
    <lineage>
        <taxon>Bacteria</taxon>
        <taxon>Pseudomonadati</taxon>
        <taxon>Bacteroidota</taxon>
        <taxon>Sphingobacteriia</taxon>
        <taxon>Sphingobacteriales</taxon>
        <taxon>Sphingobacteriaceae</taxon>
        <taxon>Pedobacter</taxon>
    </lineage>
</organism>
<evidence type="ECO:0000259" key="8">
    <source>
        <dbReference type="PROSITE" id="PS50929"/>
    </source>
</evidence>
<evidence type="ECO:0000256" key="2">
    <source>
        <dbReference type="ARBA" id="ARBA00022692"/>
    </source>
</evidence>
<sequence>MAHFYWFTLAVHLIMKRLRFNKVRVFQFQRFQNDCGFACLKMICNYYGIKMDVNNHTQMHLARVGMNIKQLLSVAQQLGFTGKAFKFSQDFALGLSAPFMVISNVNAQNHAMVCFGKGSKKGKYIFADPAMGWLELDEQLNFQYLIQLHIIKPYKNPISSILAALSNRPFYSFHLSLLPKYGKTYFRLLVLSVASGLLLILITISIQKLIDAQNDIAFGLKTFSIFVLLLLLYFTKSGLQLWFQRFFLYYQEQLYKDYFGQLFNQIGQFRRSFLFSLKKSDYLAIMNDLNGTLLAHQIILQFILVDSLLLVSYFLLCFYYSFKIGICLLLFGSIIFLIIKKYGAALNNDFTASRASQVDAEHAFLAFSNQLQYGQWSGLSKLFIKSVNKCYQQSFEIRHRALHRLNYLRFNISLLLNMVLAVVVFMLLYEHQQGNLSTGSLASVFSITLLLVNRIADVLKLPMTLKEFEPHINRFIPLVQSDVQQDMPSSQSPLIQLSLVNYYLLHPITQLKMFKPLDVVLPKYGYMVITGANGIGKSLMLQSLFGFYQHKIGQLYWNDKDIEHLEGSNSIGYLMQQPYIWEDTLMYNITFNHHTTIAEMESFSAFFELQDFICRFRDGWHTQIKNAAIKLSVGETKMIGLLRELYKKPQLLILDEPTDSLSQVAKGHIISLLQKLKGKTTLLMISHDPLIISLADELVQLESP</sequence>
<dbReference type="InterPro" id="IPR036640">
    <property type="entry name" value="ABC1_TM_sf"/>
</dbReference>
<dbReference type="EMBL" id="JBHULV010000005">
    <property type="protein sequence ID" value="MFD2730259.1"/>
    <property type="molecule type" value="Genomic_DNA"/>
</dbReference>
<evidence type="ECO:0000256" key="6">
    <source>
        <dbReference type="SAM" id="Phobius"/>
    </source>
</evidence>
<dbReference type="Pfam" id="PF00005">
    <property type="entry name" value="ABC_tran"/>
    <property type="match status" value="1"/>
</dbReference>
<evidence type="ECO:0000259" key="7">
    <source>
        <dbReference type="PROSITE" id="PS50893"/>
    </source>
</evidence>
<dbReference type="PANTHER" id="PTHR43394:SF1">
    <property type="entry name" value="ATP-BINDING CASSETTE SUB-FAMILY B MEMBER 10, MITOCHONDRIAL"/>
    <property type="match status" value="1"/>
</dbReference>
<evidence type="ECO:0000256" key="4">
    <source>
        <dbReference type="ARBA" id="ARBA00022989"/>
    </source>
</evidence>
<dbReference type="Proteomes" id="UP001597546">
    <property type="component" value="Unassembled WGS sequence"/>
</dbReference>
<dbReference type="Pfam" id="PF03412">
    <property type="entry name" value="Peptidase_C39"/>
    <property type="match status" value="1"/>
</dbReference>
<evidence type="ECO:0000256" key="1">
    <source>
        <dbReference type="ARBA" id="ARBA00004651"/>
    </source>
</evidence>
<comment type="subcellular location">
    <subcellularLocation>
        <location evidence="1">Cell membrane</location>
        <topology evidence="1">Multi-pass membrane protein</topology>
    </subcellularLocation>
</comment>
<dbReference type="Gene3D" id="1.20.1560.10">
    <property type="entry name" value="ABC transporter type 1, transmembrane domain"/>
    <property type="match status" value="1"/>
</dbReference>
<keyword evidence="5 6" id="KW-0472">Membrane</keyword>
<keyword evidence="4 6" id="KW-1133">Transmembrane helix</keyword>
<dbReference type="RefSeq" id="WP_379041025.1">
    <property type="nucleotide sequence ID" value="NZ_JBHSKW010000006.1"/>
</dbReference>
<proteinExistence type="predicted"/>
<evidence type="ECO:0000256" key="5">
    <source>
        <dbReference type="ARBA" id="ARBA00023136"/>
    </source>
</evidence>
<dbReference type="Gene3D" id="3.40.50.300">
    <property type="entry name" value="P-loop containing nucleotide triphosphate hydrolases"/>
    <property type="match status" value="1"/>
</dbReference>
<dbReference type="PROSITE" id="PS50990">
    <property type="entry name" value="PEPTIDASE_C39"/>
    <property type="match status" value="1"/>
</dbReference>
<evidence type="ECO:0000313" key="11">
    <source>
        <dbReference type="Proteomes" id="UP001597546"/>
    </source>
</evidence>
<dbReference type="InterPro" id="IPR005074">
    <property type="entry name" value="Peptidase_C39"/>
</dbReference>
<dbReference type="Gene3D" id="3.90.70.10">
    <property type="entry name" value="Cysteine proteinases"/>
    <property type="match status" value="1"/>
</dbReference>
<keyword evidence="10" id="KW-0547">Nucleotide-binding</keyword>
<evidence type="ECO:0000256" key="3">
    <source>
        <dbReference type="ARBA" id="ARBA00022801"/>
    </source>
</evidence>
<keyword evidence="10" id="KW-0067">ATP-binding</keyword>
<dbReference type="PROSITE" id="PS50929">
    <property type="entry name" value="ABC_TM1F"/>
    <property type="match status" value="1"/>
</dbReference>
<dbReference type="PROSITE" id="PS50893">
    <property type="entry name" value="ABC_TRANSPORTER_2"/>
    <property type="match status" value="1"/>
</dbReference>
<feature type="transmembrane region" description="Helical" evidence="6">
    <location>
        <begin position="407"/>
        <end position="429"/>
    </location>
</feature>
<name>A0ABW5TN76_9SPHI</name>
<gene>
    <name evidence="10" type="ORF">ACFSSE_00930</name>
</gene>
<feature type="transmembrane region" description="Helical" evidence="6">
    <location>
        <begin position="293"/>
        <end position="314"/>
    </location>
</feature>
<feature type="domain" description="ABC transmembrane type-1" evidence="8">
    <location>
        <begin position="188"/>
        <end position="467"/>
    </location>
</feature>
<keyword evidence="2 6" id="KW-0812">Transmembrane</keyword>
<feature type="domain" description="Peptidase C39" evidence="9">
    <location>
        <begin position="27"/>
        <end position="152"/>
    </location>
</feature>
<feature type="transmembrane region" description="Helical" evidence="6">
    <location>
        <begin position="216"/>
        <end position="235"/>
    </location>
</feature>
<dbReference type="InterPro" id="IPR027417">
    <property type="entry name" value="P-loop_NTPase"/>
</dbReference>
<protein>
    <submittedName>
        <fullName evidence="10">ATP-binding cassette domain-containing protein</fullName>
    </submittedName>
</protein>
<dbReference type="InterPro" id="IPR039421">
    <property type="entry name" value="Type_1_exporter"/>
</dbReference>